<dbReference type="GO" id="GO:1904680">
    <property type="term" value="F:peptide transmembrane transporter activity"/>
    <property type="evidence" value="ECO:0007669"/>
    <property type="project" value="TreeGrafter"/>
</dbReference>
<dbReference type="PANTHER" id="PTHR30290">
    <property type="entry name" value="PERIPLASMIC BINDING COMPONENT OF ABC TRANSPORTER"/>
    <property type="match status" value="1"/>
</dbReference>
<dbReference type="Gene3D" id="3.40.190.10">
    <property type="entry name" value="Periplasmic binding protein-like II"/>
    <property type="match status" value="1"/>
</dbReference>
<dbReference type="AlphaFoldDB" id="A0A382IQC0"/>
<protein>
    <recommendedName>
        <fullName evidence="4">Solute-binding protein family 5 domain-containing protein</fullName>
    </recommendedName>
</protein>
<dbReference type="GO" id="GO:0015833">
    <property type="term" value="P:peptide transport"/>
    <property type="evidence" value="ECO:0007669"/>
    <property type="project" value="TreeGrafter"/>
</dbReference>
<gene>
    <name evidence="5" type="ORF">METZ01_LOCUS254858</name>
</gene>
<dbReference type="InterPro" id="IPR000914">
    <property type="entry name" value="SBP_5_dom"/>
</dbReference>
<keyword evidence="2" id="KW-0813">Transport</keyword>
<dbReference type="Pfam" id="PF00496">
    <property type="entry name" value="SBP_bac_5"/>
    <property type="match status" value="1"/>
</dbReference>
<evidence type="ECO:0000256" key="2">
    <source>
        <dbReference type="ARBA" id="ARBA00022448"/>
    </source>
</evidence>
<dbReference type="Gene3D" id="3.10.105.10">
    <property type="entry name" value="Dipeptide-binding Protein, Domain 3"/>
    <property type="match status" value="1"/>
</dbReference>
<feature type="domain" description="Solute-binding protein family 5" evidence="4">
    <location>
        <begin position="28"/>
        <end position="297"/>
    </location>
</feature>
<organism evidence="5">
    <name type="scientific">marine metagenome</name>
    <dbReference type="NCBI Taxonomy" id="408172"/>
    <lineage>
        <taxon>unclassified sequences</taxon>
        <taxon>metagenomes</taxon>
        <taxon>ecological metagenomes</taxon>
    </lineage>
</organism>
<name>A0A382IQC0_9ZZZZ</name>
<reference evidence="5" key="1">
    <citation type="submission" date="2018-05" db="EMBL/GenBank/DDBJ databases">
        <authorList>
            <person name="Lanie J.A."/>
            <person name="Ng W.-L."/>
            <person name="Kazmierczak K.M."/>
            <person name="Andrzejewski T.M."/>
            <person name="Davidsen T.M."/>
            <person name="Wayne K.J."/>
            <person name="Tettelin H."/>
            <person name="Glass J.I."/>
            <person name="Rusch D."/>
            <person name="Podicherti R."/>
            <person name="Tsui H.-C.T."/>
            <person name="Winkler M.E."/>
        </authorList>
    </citation>
    <scope>NUCLEOTIDE SEQUENCE</scope>
</reference>
<dbReference type="PANTHER" id="PTHR30290:SF9">
    <property type="entry name" value="OLIGOPEPTIDE-BINDING PROTEIN APPA"/>
    <property type="match status" value="1"/>
</dbReference>
<keyword evidence="3" id="KW-0732">Signal</keyword>
<feature type="non-terminal residue" evidence="5">
    <location>
        <position position="1"/>
    </location>
</feature>
<dbReference type="EMBL" id="UINC01068979">
    <property type="protein sequence ID" value="SVC02004.1"/>
    <property type="molecule type" value="Genomic_DNA"/>
</dbReference>
<dbReference type="SUPFAM" id="SSF53850">
    <property type="entry name" value="Periplasmic binding protein-like II"/>
    <property type="match status" value="1"/>
</dbReference>
<feature type="non-terminal residue" evidence="5">
    <location>
        <position position="355"/>
    </location>
</feature>
<evidence type="ECO:0000259" key="4">
    <source>
        <dbReference type="Pfam" id="PF00496"/>
    </source>
</evidence>
<dbReference type="InterPro" id="IPR039424">
    <property type="entry name" value="SBP_5"/>
</dbReference>
<evidence type="ECO:0000256" key="3">
    <source>
        <dbReference type="ARBA" id="ARBA00022729"/>
    </source>
</evidence>
<proteinExistence type="inferred from homology"/>
<dbReference type="CDD" id="cd08498">
    <property type="entry name" value="PBP2_NikA_DppA_OppA_like_2"/>
    <property type="match status" value="1"/>
</dbReference>
<comment type="similarity">
    <text evidence="1">Belongs to the bacterial solute-binding protein 5 family.</text>
</comment>
<accession>A0A382IQC0</accession>
<evidence type="ECO:0000313" key="5">
    <source>
        <dbReference type="EMBL" id="SVC02004.1"/>
    </source>
</evidence>
<sequence>ILLNQLSQIFIMSEGWSKKNGCELPQDFNAEEATHCSSNAMGTGPFKITLREQDTRTVFERNASWWGDQSQHNIDKIELLPINNDATRVAALLSGDIDFTNFTPAQDIARISGSSGHKVESTPQARTIFFGMDQGSDELRSSSIKGKNPFKDKRVRLAFYHALDMDAIKDKVMRGLSEPAGMITFPGVQGYTKELDTRLPYDPEKSKQLLAEAGYPDGFEITLDCPNNRYINDEAICVAAVGMLAKIGITVNLNALPKSIHFKNLQNDLSDFYMLGWGVPTFDSHYVYSFLLTTGGSWNKVGYSDARVDELVGTMLTETNLDKRNANIAEAWAIVQDNMPYLPLHHQVISWGSKS</sequence>
<evidence type="ECO:0000256" key="1">
    <source>
        <dbReference type="ARBA" id="ARBA00005695"/>
    </source>
</evidence>